<dbReference type="KEGG" id="gfm:Enr17x_00480"/>
<gene>
    <name evidence="1" type="ORF">Enr17x_00480</name>
</gene>
<name>A0A518I4K1_9PLAN</name>
<evidence type="ECO:0000313" key="1">
    <source>
        <dbReference type="EMBL" id="QDV48039.1"/>
    </source>
</evidence>
<accession>A0A518I4K1</accession>
<dbReference type="AlphaFoldDB" id="A0A518I4K1"/>
<sequence>MPDSNLTRETLIEANFSAYEMLRTLAADADTATMAEPHPVELLNGTAIETNGQLLAHMLTSHVGFHLAQLSSCRRERGIAALF</sequence>
<keyword evidence="2" id="KW-1185">Reference proteome</keyword>
<protein>
    <recommendedName>
        <fullName evidence="3">DinB superfamily protein</fullName>
    </recommendedName>
</protein>
<dbReference type="RefSeq" id="WP_232100902.1">
    <property type="nucleotide sequence ID" value="NZ_CP037452.1"/>
</dbReference>
<reference evidence="1 2" key="1">
    <citation type="submission" date="2019-03" db="EMBL/GenBank/DDBJ databases">
        <title>Deep-cultivation of Planctomycetes and their phenomic and genomic characterization uncovers novel biology.</title>
        <authorList>
            <person name="Wiegand S."/>
            <person name="Jogler M."/>
            <person name="Boedeker C."/>
            <person name="Pinto D."/>
            <person name="Vollmers J."/>
            <person name="Rivas-Marin E."/>
            <person name="Kohn T."/>
            <person name="Peeters S.H."/>
            <person name="Heuer A."/>
            <person name="Rast P."/>
            <person name="Oberbeckmann S."/>
            <person name="Bunk B."/>
            <person name="Jeske O."/>
            <person name="Meyerdierks A."/>
            <person name="Storesund J.E."/>
            <person name="Kallscheuer N."/>
            <person name="Luecker S."/>
            <person name="Lage O.M."/>
            <person name="Pohl T."/>
            <person name="Merkel B.J."/>
            <person name="Hornburger P."/>
            <person name="Mueller R.-W."/>
            <person name="Bruemmer F."/>
            <person name="Labrenz M."/>
            <person name="Spormann A.M."/>
            <person name="Op den Camp H."/>
            <person name="Overmann J."/>
            <person name="Amann R."/>
            <person name="Jetten M.S.M."/>
            <person name="Mascher T."/>
            <person name="Medema M.H."/>
            <person name="Devos D.P."/>
            <person name="Kaster A.-K."/>
            <person name="Ovreas L."/>
            <person name="Rohde M."/>
            <person name="Galperin M.Y."/>
            <person name="Jogler C."/>
        </authorList>
    </citation>
    <scope>NUCLEOTIDE SEQUENCE [LARGE SCALE GENOMIC DNA]</scope>
    <source>
        <strain evidence="1 2">Enr17</strain>
    </source>
</reference>
<dbReference type="Proteomes" id="UP000318313">
    <property type="component" value="Chromosome"/>
</dbReference>
<proteinExistence type="predicted"/>
<evidence type="ECO:0000313" key="2">
    <source>
        <dbReference type="Proteomes" id="UP000318313"/>
    </source>
</evidence>
<evidence type="ECO:0008006" key="3">
    <source>
        <dbReference type="Google" id="ProtNLM"/>
    </source>
</evidence>
<organism evidence="1 2">
    <name type="scientific">Gimesia fumaroli</name>
    <dbReference type="NCBI Taxonomy" id="2527976"/>
    <lineage>
        <taxon>Bacteria</taxon>
        <taxon>Pseudomonadati</taxon>
        <taxon>Planctomycetota</taxon>
        <taxon>Planctomycetia</taxon>
        <taxon>Planctomycetales</taxon>
        <taxon>Planctomycetaceae</taxon>
        <taxon>Gimesia</taxon>
    </lineage>
</organism>
<dbReference type="EMBL" id="CP037452">
    <property type="protein sequence ID" value="QDV48039.1"/>
    <property type="molecule type" value="Genomic_DNA"/>
</dbReference>